<comment type="caution">
    <text evidence="3">The sequence shown here is derived from an EMBL/GenBank/DDBJ whole genome shotgun (WGS) entry which is preliminary data.</text>
</comment>
<dbReference type="Pfam" id="PF07331">
    <property type="entry name" value="TctB"/>
    <property type="match status" value="1"/>
</dbReference>
<dbReference type="EMBL" id="LQZG01000002">
    <property type="protein sequence ID" value="OAB87516.1"/>
    <property type="molecule type" value="Genomic_DNA"/>
</dbReference>
<dbReference type="RefSeq" id="WP_068272905.1">
    <property type="nucleotide sequence ID" value="NZ_LQZG01000002.1"/>
</dbReference>
<evidence type="ECO:0000259" key="2">
    <source>
        <dbReference type="Pfam" id="PF07331"/>
    </source>
</evidence>
<dbReference type="Proteomes" id="UP000076976">
    <property type="component" value="Unassembled WGS sequence"/>
</dbReference>
<sequence length="180" mass="18831">MTTNDPADVTTTSEQPARTGERDLGQLVVVAVLVVLGLYMIISTWDVVAGFEGGDPLGPRFFALFVGIGLLVLAALYTVSILRGERGEEEAGEDVDLEGGAHWPTVVQLVALVALNVLLIDFLGWAITGALLFAGGAWIIGSRTPVRDLAIGAVLSVGSWYAFYVGLGVPLPPGVLDGIL</sequence>
<dbReference type="STRING" id="262209.AWH69_05440"/>
<feature type="domain" description="DUF1468" evidence="2">
    <location>
        <begin position="28"/>
        <end position="172"/>
    </location>
</feature>
<evidence type="ECO:0000313" key="4">
    <source>
        <dbReference type="Proteomes" id="UP000076976"/>
    </source>
</evidence>
<keyword evidence="4" id="KW-1185">Reference proteome</keyword>
<reference evidence="3 4" key="1">
    <citation type="submission" date="2016-01" db="EMBL/GenBank/DDBJ databases">
        <title>Janibacter melonis strain CD11_4 genome sequencing and assembly.</title>
        <authorList>
            <person name="Nair G.R."/>
            <person name="Kaur G."/>
            <person name="Chander A.M."/>
            <person name="Mayilraj S."/>
        </authorList>
    </citation>
    <scope>NUCLEOTIDE SEQUENCE [LARGE SCALE GENOMIC DNA]</scope>
    <source>
        <strain evidence="3 4">CD11-4</strain>
    </source>
</reference>
<dbReference type="AlphaFoldDB" id="A0A176QCW4"/>
<organism evidence="3 4">
    <name type="scientific">Janibacter melonis</name>
    <dbReference type="NCBI Taxonomy" id="262209"/>
    <lineage>
        <taxon>Bacteria</taxon>
        <taxon>Bacillati</taxon>
        <taxon>Actinomycetota</taxon>
        <taxon>Actinomycetes</taxon>
        <taxon>Micrococcales</taxon>
        <taxon>Intrasporangiaceae</taxon>
        <taxon>Janibacter</taxon>
    </lineage>
</organism>
<keyword evidence="1" id="KW-1133">Transmembrane helix</keyword>
<protein>
    <recommendedName>
        <fullName evidence="2">DUF1468 domain-containing protein</fullName>
    </recommendedName>
</protein>
<evidence type="ECO:0000256" key="1">
    <source>
        <dbReference type="SAM" id="Phobius"/>
    </source>
</evidence>
<dbReference type="InterPro" id="IPR009936">
    <property type="entry name" value="DUF1468"/>
</dbReference>
<keyword evidence="1" id="KW-0472">Membrane</keyword>
<accession>A0A176QCW4</accession>
<name>A0A176QCW4_9MICO</name>
<feature type="transmembrane region" description="Helical" evidence="1">
    <location>
        <begin position="61"/>
        <end position="82"/>
    </location>
</feature>
<feature type="transmembrane region" description="Helical" evidence="1">
    <location>
        <begin position="109"/>
        <end position="137"/>
    </location>
</feature>
<proteinExistence type="predicted"/>
<keyword evidence="1" id="KW-0812">Transmembrane</keyword>
<feature type="transmembrane region" description="Helical" evidence="1">
    <location>
        <begin position="27"/>
        <end position="49"/>
    </location>
</feature>
<feature type="transmembrane region" description="Helical" evidence="1">
    <location>
        <begin position="149"/>
        <end position="167"/>
    </location>
</feature>
<evidence type="ECO:0000313" key="3">
    <source>
        <dbReference type="EMBL" id="OAB87516.1"/>
    </source>
</evidence>
<gene>
    <name evidence="3" type="ORF">AWH69_05440</name>
</gene>